<evidence type="ECO:0000256" key="5">
    <source>
        <dbReference type="SAM" id="MobiDB-lite"/>
    </source>
</evidence>
<dbReference type="InterPro" id="IPR036093">
    <property type="entry name" value="NAC_dom_sf"/>
</dbReference>
<dbReference type="PROSITE" id="PS51005">
    <property type="entry name" value="NAC"/>
    <property type="match status" value="1"/>
</dbReference>
<dbReference type="AlphaFoldDB" id="A0A835H0X7"/>
<keyword evidence="1" id="KW-0805">Transcription regulation</keyword>
<keyword evidence="4" id="KW-0539">Nucleus</keyword>
<accession>A0A835H0X7</accession>
<proteinExistence type="predicted"/>
<dbReference type="EMBL" id="JADFTS010000009">
    <property type="protein sequence ID" value="KAF9590329.1"/>
    <property type="molecule type" value="Genomic_DNA"/>
</dbReference>
<sequence length="596" mass="66368">MSRPPKPLVIEGIELPEGYRFAPTEIELMEFYLNRKLQNPTYSCQMIAEKNVYDHLPWVLIEQTPSMGIDARYFFTSRKRKYQGGDRPDRAAGGGFWRATGTNTPIFDERKRDERKKELGYKQRLVFHTGPGTPCKENKTNWIMHEYCNKNHQIAKNSRENVMELDDWVLCKIYYNTRATATAENDEVPQLCTDGQASAQNKKRARGRGTTTAASDEVPQELCTEGQAQAQNKKRDRGQGQVKGKPKTTQGMLLEVPREVQGSSISELLMGKVTSTEEQGHGYSTCVKRAEVKTELYNSVAPDLVPGNSTSELLMGKVTSTEEQGQGYSTKLDNGMAQDLDFLLHYGRDKFVNLGRKEHDMYHCPLSLDFTDKFPLVICSNQYCNALHTRGNFGGYLDLLENGNGSEDDLLSPDSSLLKDDPYILNIANNFFSGPSLQGNFDSYLDLLENGNGSEDDLLSPDSSFLKDDPYKLNIANNLFSDSSLQAYGSSNAKSSNNSAEFIATSQANSGSVDSSVGISNTASWMCLTYKKDYCDQLGFTSHSNANSSSHGGEFGDIPQANNGSVESSARIYNSSSWMRLTDKKGYRKQLGFPLV</sequence>
<keyword evidence="3" id="KW-0804">Transcription</keyword>
<comment type="caution">
    <text evidence="7">The sequence shown here is derived from an EMBL/GenBank/DDBJ whole genome shotgun (WGS) entry which is preliminary data.</text>
</comment>
<evidence type="ECO:0000259" key="6">
    <source>
        <dbReference type="PROSITE" id="PS51005"/>
    </source>
</evidence>
<feature type="region of interest" description="Disordered" evidence="5">
    <location>
        <begin position="197"/>
        <end position="252"/>
    </location>
</feature>
<dbReference type="SUPFAM" id="SSF101941">
    <property type="entry name" value="NAC domain"/>
    <property type="match status" value="1"/>
</dbReference>
<gene>
    <name evidence="7" type="ORF">IFM89_033747</name>
</gene>
<dbReference type="Gene3D" id="2.170.150.80">
    <property type="entry name" value="NAC domain"/>
    <property type="match status" value="1"/>
</dbReference>
<evidence type="ECO:0000313" key="8">
    <source>
        <dbReference type="Proteomes" id="UP000631114"/>
    </source>
</evidence>
<evidence type="ECO:0000256" key="3">
    <source>
        <dbReference type="ARBA" id="ARBA00023163"/>
    </source>
</evidence>
<dbReference type="Pfam" id="PF02365">
    <property type="entry name" value="NAM"/>
    <property type="match status" value="1"/>
</dbReference>
<dbReference type="InterPro" id="IPR003441">
    <property type="entry name" value="NAC-dom"/>
</dbReference>
<feature type="domain" description="NAC" evidence="6">
    <location>
        <begin position="15"/>
        <end position="176"/>
    </location>
</feature>
<evidence type="ECO:0000256" key="2">
    <source>
        <dbReference type="ARBA" id="ARBA00023125"/>
    </source>
</evidence>
<keyword evidence="8" id="KW-1185">Reference proteome</keyword>
<protein>
    <recommendedName>
        <fullName evidence="6">NAC domain-containing protein</fullName>
    </recommendedName>
</protein>
<evidence type="ECO:0000256" key="1">
    <source>
        <dbReference type="ARBA" id="ARBA00023015"/>
    </source>
</evidence>
<dbReference type="PANTHER" id="PTHR31719">
    <property type="entry name" value="NAC TRANSCRIPTION FACTOR 56"/>
    <property type="match status" value="1"/>
</dbReference>
<dbReference type="PANTHER" id="PTHR31719:SF94">
    <property type="entry name" value="PROTEIN ATAF2"/>
    <property type="match status" value="1"/>
</dbReference>
<dbReference type="Proteomes" id="UP000631114">
    <property type="component" value="Unassembled WGS sequence"/>
</dbReference>
<evidence type="ECO:0000256" key="4">
    <source>
        <dbReference type="ARBA" id="ARBA00023242"/>
    </source>
</evidence>
<dbReference type="GO" id="GO:0006355">
    <property type="term" value="P:regulation of DNA-templated transcription"/>
    <property type="evidence" value="ECO:0007669"/>
    <property type="project" value="InterPro"/>
</dbReference>
<name>A0A835H0X7_9MAGN</name>
<dbReference type="GO" id="GO:0003677">
    <property type="term" value="F:DNA binding"/>
    <property type="evidence" value="ECO:0007669"/>
    <property type="project" value="UniProtKB-KW"/>
</dbReference>
<reference evidence="7 8" key="1">
    <citation type="submission" date="2020-10" db="EMBL/GenBank/DDBJ databases">
        <title>The Coptis chinensis genome and diversification of protoberbering-type alkaloids.</title>
        <authorList>
            <person name="Wang B."/>
            <person name="Shu S."/>
            <person name="Song C."/>
            <person name="Liu Y."/>
        </authorList>
    </citation>
    <scope>NUCLEOTIDE SEQUENCE [LARGE SCALE GENOMIC DNA]</scope>
    <source>
        <strain evidence="7">HL-2020</strain>
        <tissue evidence="7">Leaf</tissue>
    </source>
</reference>
<organism evidence="7 8">
    <name type="scientific">Coptis chinensis</name>
    <dbReference type="NCBI Taxonomy" id="261450"/>
    <lineage>
        <taxon>Eukaryota</taxon>
        <taxon>Viridiplantae</taxon>
        <taxon>Streptophyta</taxon>
        <taxon>Embryophyta</taxon>
        <taxon>Tracheophyta</taxon>
        <taxon>Spermatophyta</taxon>
        <taxon>Magnoliopsida</taxon>
        <taxon>Ranunculales</taxon>
        <taxon>Ranunculaceae</taxon>
        <taxon>Coptidoideae</taxon>
        <taxon>Coptis</taxon>
    </lineage>
</organism>
<keyword evidence="2" id="KW-0238">DNA-binding</keyword>
<evidence type="ECO:0000313" key="7">
    <source>
        <dbReference type="EMBL" id="KAF9590329.1"/>
    </source>
</evidence>